<keyword evidence="2" id="KW-0677">Repeat</keyword>
<dbReference type="Pfam" id="PF24681">
    <property type="entry name" value="Kelch_KLHDC2_KLHL20_DRC7"/>
    <property type="match status" value="2"/>
</dbReference>
<dbReference type="InterPro" id="IPR015915">
    <property type="entry name" value="Kelch-typ_b-propeller"/>
</dbReference>
<evidence type="ECO:0000256" key="2">
    <source>
        <dbReference type="ARBA" id="ARBA00022737"/>
    </source>
</evidence>
<evidence type="ECO:0000256" key="1">
    <source>
        <dbReference type="ARBA" id="ARBA00022441"/>
    </source>
</evidence>
<accession>A0A8C6S4D5</accession>
<protein>
    <recommendedName>
        <fullName evidence="5">Kelch domain-containing protein 1</fullName>
    </recommendedName>
</protein>
<dbReference type="SUPFAM" id="SSF50965">
    <property type="entry name" value="Galactose oxidase, central domain"/>
    <property type="match status" value="1"/>
</dbReference>
<evidence type="ECO:0000313" key="3">
    <source>
        <dbReference type="Ensembl" id="ENSNMLP00000001584.1"/>
    </source>
</evidence>
<evidence type="ECO:0000313" key="4">
    <source>
        <dbReference type="Proteomes" id="UP000694523"/>
    </source>
</evidence>
<proteinExistence type="predicted"/>
<keyword evidence="4" id="KW-1185">Reference proteome</keyword>
<keyword evidence="1" id="KW-0880">Kelch repeat</keyword>
<evidence type="ECO:0008006" key="5">
    <source>
        <dbReference type="Google" id="ProtNLM"/>
    </source>
</evidence>
<dbReference type="Proteomes" id="UP000694523">
    <property type="component" value="Unplaced"/>
</dbReference>
<reference evidence="3" key="2">
    <citation type="submission" date="2025-09" db="UniProtKB">
        <authorList>
            <consortium name="Ensembl"/>
        </authorList>
    </citation>
    <scope>IDENTIFICATION</scope>
</reference>
<dbReference type="Gene3D" id="2.120.10.80">
    <property type="entry name" value="Kelch-type beta propeller"/>
    <property type="match status" value="2"/>
</dbReference>
<name>A0A8C6S4D5_9GOBI</name>
<dbReference type="InterPro" id="IPR011043">
    <property type="entry name" value="Gal_Oxase/kelch_b-propeller"/>
</dbReference>
<sequence>MDGVYDAPLSSRSRLERSSHTAFIDDGVLYVWGGYQVADGEDVVLPSNEMWLFNFYSGIWERKELTGDVPPDLMDFCGSYLNGTLYIFAGCDGEGYTNDMFTVDLRSECCVWKRLMNPNGKTPSPRSKHSCWVHRDRLIYFGGYGCKTVGEVQNGSSSSFVLEEMSWRTIGGTLFRCWGWNNEVNVFDTLTRTWSKPETRGAAPVPRGCHAAAILGNKGYISGGVEGATLDLYCLDLESWMWSCLDTSGSVAPLGRTLHTMTATPDGTLFVYGGFGTCGPTLNDAWQYNLHHKRWTKLNHQHKDKPRVGHTSCLGSDSDIVVFGGSSNLTLQMDSVAILRSPWQEHCSDVLIFQTQPYSLSRLCEDFIGRNHAMFDKYLNCLPSKIENKLKKRCAFFSAIKPLQSDLTD</sequence>
<dbReference type="Ensembl" id="ENSNMLT00000001823.1">
    <property type="protein sequence ID" value="ENSNMLP00000001584.1"/>
    <property type="gene ID" value="ENSNMLG00000001190.1"/>
</dbReference>
<dbReference type="AlphaFoldDB" id="A0A8C6S4D5"/>
<reference evidence="3" key="1">
    <citation type="submission" date="2025-08" db="UniProtKB">
        <authorList>
            <consortium name="Ensembl"/>
        </authorList>
    </citation>
    <scope>IDENTIFICATION</scope>
</reference>
<organism evidence="3 4">
    <name type="scientific">Neogobius melanostomus</name>
    <name type="common">round goby</name>
    <dbReference type="NCBI Taxonomy" id="47308"/>
    <lineage>
        <taxon>Eukaryota</taxon>
        <taxon>Metazoa</taxon>
        <taxon>Chordata</taxon>
        <taxon>Craniata</taxon>
        <taxon>Vertebrata</taxon>
        <taxon>Euteleostomi</taxon>
        <taxon>Actinopterygii</taxon>
        <taxon>Neopterygii</taxon>
        <taxon>Teleostei</taxon>
        <taxon>Neoteleostei</taxon>
        <taxon>Acanthomorphata</taxon>
        <taxon>Gobiaria</taxon>
        <taxon>Gobiiformes</taxon>
        <taxon>Gobioidei</taxon>
        <taxon>Gobiidae</taxon>
        <taxon>Benthophilinae</taxon>
        <taxon>Neogobiini</taxon>
        <taxon>Neogobius</taxon>
    </lineage>
</organism>
<dbReference type="PANTHER" id="PTHR46228:SF1">
    <property type="entry name" value="KELCH DOMAIN-CONTAINING PROTEIN 1"/>
    <property type="match status" value="1"/>
</dbReference>
<dbReference type="PANTHER" id="PTHR46228">
    <property type="entry name" value="KELCH DOMAIN-CONTAINING PROTEIN"/>
    <property type="match status" value="1"/>
</dbReference>